<dbReference type="GO" id="GO:0006508">
    <property type="term" value="P:proteolysis"/>
    <property type="evidence" value="ECO:0007669"/>
    <property type="project" value="UniProtKB-KW"/>
</dbReference>
<dbReference type="NCBIfam" id="NF007174">
    <property type="entry name" value="PRK09605.1"/>
    <property type="match status" value="1"/>
</dbReference>
<comment type="catalytic activity">
    <reaction evidence="7 8">
        <text>L-threonylcarbamoyladenylate + adenosine(37) in tRNA = N(6)-L-threonylcarbamoyladenosine(37) in tRNA + AMP + H(+)</text>
        <dbReference type="Rhea" id="RHEA:37059"/>
        <dbReference type="Rhea" id="RHEA-COMP:10162"/>
        <dbReference type="Rhea" id="RHEA-COMP:10163"/>
        <dbReference type="ChEBI" id="CHEBI:15378"/>
        <dbReference type="ChEBI" id="CHEBI:73682"/>
        <dbReference type="ChEBI" id="CHEBI:74411"/>
        <dbReference type="ChEBI" id="CHEBI:74418"/>
        <dbReference type="ChEBI" id="CHEBI:456215"/>
        <dbReference type="EC" id="2.3.1.234"/>
    </reaction>
</comment>
<dbReference type="InterPro" id="IPR043129">
    <property type="entry name" value="ATPase_NBD"/>
</dbReference>
<evidence type="ECO:0000256" key="6">
    <source>
        <dbReference type="ARBA" id="ARBA00023315"/>
    </source>
</evidence>
<gene>
    <name evidence="8" type="primary">kae1</name>
</gene>
<sequence>MTLERTPFLAGVMGVILGIESTAHTFSFGGVYTNGKTIPSSSALFRPEQGGIHPREAADHHSLLSGNLFKEFISKNHIPVNQIDAIAFSQGPGLGPCLRVGASVARSLSDKIGKPLVGVNHCVAHIEIGRLQTGCQDPVLLYVSGGNTQVIARNGSRYRVIGETLDIGIGNMLDKFARTQGIPFPGGPKIEKLANEWEKGNPSASLDEIILPYGIQGMDLSFSGILTAAVQKVSDGHSLQEVCWSLQEHSFSACIEVAERALAHTGKSELLLGGGVACNERIREMARLMCKDRGATAFWPEKQYCVDNGTMIAELGRKMLKHDIYTKLEDSAIDPSMRTDHAEVVWD</sequence>
<evidence type="ECO:0000256" key="7">
    <source>
        <dbReference type="ARBA" id="ARBA00048117"/>
    </source>
</evidence>
<keyword evidence="2 8" id="KW-0808">Transferase</keyword>
<evidence type="ECO:0000256" key="5">
    <source>
        <dbReference type="ARBA" id="ARBA00023004"/>
    </source>
</evidence>
<protein>
    <recommendedName>
        <fullName evidence="8">tRNA N6-adenosine threonylcarbamoyltransferase</fullName>
        <ecNumber evidence="8">2.3.1.234</ecNumber>
    </recommendedName>
    <alternativeName>
        <fullName evidence="8">N6-L-threonylcarbamoyladenine synthase</fullName>
        <shortName evidence="8">t(6)A synthase</shortName>
    </alternativeName>
    <alternativeName>
        <fullName evidence="8">t(6)A37 threonylcarbamoyladenosine biosynthesis protein Kae1</fullName>
    </alternativeName>
    <alternativeName>
        <fullName evidence="8">tRNA threonylcarbamoyladenosine biosynthesis protein Kae1</fullName>
    </alternativeName>
</protein>
<evidence type="ECO:0000256" key="1">
    <source>
        <dbReference type="ARBA" id="ARBA00022490"/>
    </source>
</evidence>
<dbReference type="AlphaFoldDB" id="A0A1B1TD47"/>
<dbReference type="GO" id="GO:0002949">
    <property type="term" value="P:tRNA threonylcarbamoyladenosine modification"/>
    <property type="evidence" value="ECO:0007669"/>
    <property type="project" value="UniProtKB-UniRule"/>
</dbReference>
<evidence type="ECO:0000313" key="10">
    <source>
        <dbReference type="EMBL" id="ANV80210.1"/>
    </source>
</evidence>
<comment type="subunit">
    <text evidence="8">Monomer. Component of the KEOPS complex that consists of Kae1, Bud32, Cgi121 and Pcc1; the whole complex dimerizes.</text>
</comment>
<comment type="cofactor">
    <cofactor evidence="8">
        <name>Fe(2+)</name>
        <dbReference type="ChEBI" id="CHEBI:29033"/>
    </cofactor>
    <text evidence="8">Binds 1 Fe(2+) ion per subunit.</text>
</comment>
<feature type="binding site" evidence="8">
    <location>
        <position position="187"/>
    </location>
    <ligand>
        <name>substrate</name>
    </ligand>
</feature>
<feature type="binding site" evidence="8">
    <location>
        <begin position="142"/>
        <end position="146"/>
    </location>
    <ligand>
        <name>substrate</name>
    </ligand>
</feature>
<keyword evidence="3 8" id="KW-0819">tRNA processing</keyword>
<dbReference type="Gene3D" id="3.30.420.40">
    <property type="match status" value="2"/>
</dbReference>
<evidence type="ECO:0000256" key="2">
    <source>
        <dbReference type="ARBA" id="ARBA00022679"/>
    </source>
</evidence>
<feature type="binding site" evidence="8">
    <location>
        <position position="174"/>
    </location>
    <ligand>
        <name>substrate</name>
    </ligand>
</feature>
<evidence type="ECO:0000256" key="8">
    <source>
        <dbReference type="HAMAP-Rule" id="MF_01446"/>
    </source>
</evidence>
<organism evidence="10">
    <name type="scientific">uncultured Poseidoniia archaeon</name>
    <dbReference type="NCBI Taxonomy" id="1697135"/>
    <lineage>
        <taxon>Archaea</taxon>
        <taxon>Methanobacteriati</taxon>
        <taxon>Thermoplasmatota</taxon>
        <taxon>Candidatus Poseidoniia</taxon>
        <taxon>environmental samples</taxon>
    </lineage>
</organism>
<dbReference type="PANTHER" id="PTHR11735">
    <property type="entry name" value="TRNA N6-ADENOSINE THREONYLCARBAMOYLTRANSFERASE"/>
    <property type="match status" value="1"/>
</dbReference>
<feature type="binding site" evidence="8">
    <location>
        <position position="279"/>
    </location>
    <ligand>
        <name>substrate</name>
    </ligand>
</feature>
<keyword evidence="10" id="KW-0378">Hydrolase</keyword>
<reference evidence="10" key="1">
    <citation type="submission" date="2014-11" db="EMBL/GenBank/DDBJ databases">
        <authorList>
            <person name="Zhu J."/>
            <person name="Qi W."/>
            <person name="Song R."/>
        </authorList>
    </citation>
    <scope>NUCLEOTIDE SEQUENCE</scope>
</reference>
<accession>A0A1B1TD47</accession>
<comment type="subcellular location">
    <subcellularLocation>
        <location evidence="8">Cytoplasm</location>
    </subcellularLocation>
</comment>
<feature type="binding site" evidence="8">
    <location>
        <position position="191"/>
    </location>
    <ligand>
        <name>substrate</name>
    </ligand>
</feature>
<feature type="domain" description="Gcp-like" evidence="9">
    <location>
        <begin position="45"/>
        <end position="313"/>
    </location>
</feature>
<dbReference type="EMBL" id="KP211879">
    <property type="protein sequence ID" value="ANV80210.1"/>
    <property type="molecule type" value="Genomic_DNA"/>
</dbReference>
<reference evidence="10" key="2">
    <citation type="journal article" date="2015" name="ISME J.">
        <title>A new class of marine Euryarchaeota group II from the Mediterranean deep chlorophyll maximum.</title>
        <authorList>
            <person name="Martin-Cuadrado A.B."/>
            <person name="Garcia-Heredia I."/>
            <person name="Molto A.G."/>
            <person name="Lopez-Ubeda R."/>
            <person name="Kimes N."/>
            <person name="Lopez-Garcia P."/>
            <person name="Moreira D."/>
            <person name="Rodriguez-Valera F."/>
        </authorList>
    </citation>
    <scope>NUCLEOTIDE SEQUENCE</scope>
</reference>
<evidence type="ECO:0000256" key="3">
    <source>
        <dbReference type="ARBA" id="ARBA00022694"/>
    </source>
</evidence>
<comment type="similarity">
    <text evidence="8">Belongs to the KAE1 / TsaD family.</text>
</comment>
<comment type="function">
    <text evidence="8">Required for the formation of a threonylcarbamoyl group on adenosine at position 37 (t(6)A37) in tRNAs that read codons beginning with adenine. Is a component of the KEOPS complex that is probably involved in the transfer of the threonylcarbamoyl moiety of threonylcarbamoyl-AMP (TC-AMP) to the N6 group of A37. Kae1 likely plays a direct catalytic role in this reaction, but requires other protein(s) of the complex to fulfill this activity.</text>
</comment>
<evidence type="ECO:0000259" key="9">
    <source>
        <dbReference type="Pfam" id="PF00814"/>
    </source>
</evidence>
<feature type="binding site" evidence="8">
    <location>
        <position position="142"/>
    </location>
    <ligand>
        <name>Fe cation</name>
        <dbReference type="ChEBI" id="CHEBI:24875"/>
    </ligand>
</feature>
<feature type="binding site" evidence="8">
    <location>
        <position position="125"/>
    </location>
    <ligand>
        <name>Fe cation</name>
        <dbReference type="ChEBI" id="CHEBI:24875"/>
    </ligand>
</feature>
<keyword evidence="1 8" id="KW-0963">Cytoplasm</keyword>
<dbReference type="InterPro" id="IPR017861">
    <property type="entry name" value="KAE1/TsaD"/>
</dbReference>
<dbReference type="Pfam" id="PF00814">
    <property type="entry name" value="TsaD"/>
    <property type="match status" value="1"/>
</dbReference>
<dbReference type="GO" id="GO:0000408">
    <property type="term" value="C:EKC/KEOPS complex"/>
    <property type="evidence" value="ECO:0007669"/>
    <property type="project" value="InterPro"/>
</dbReference>
<dbReference type="NCBIfam" id="TIGR03722">
    <property type="entry name" value="arch_KAE1"/>
    <property type="match status" value="1"/>
</dbReference>
<dbReference type="PRINTS" id="PR00789">
    <property type="entry name" value="OSIALOPTASE"/>
</dbReference>
<dbReference type="InterPro" id="IPR034680">
    <property type="entry name" value="Kae1_archaea_euk"/>
</dbReference>
<dbReference type="HAMAP" id="MF_01446">
    <property type="entry name" value="Kae1"/>
    <property type="match status" value="1"/>
</dbReference>
<dbReference type="GO" id="GO:0061711">
    <property type="term" value="F:tRNA N(6)-L-threonylcarbamoyladenine synthase activity"/>
    <property type="evidence" value="ECO:0007669"/>
    <property type="project" value="UniProtKB-EC"/>
</dbReference>
<dbReference type="GO" id="GO:0005506">
    <property type="term" value="F:iron ion binding"/>
    <property type="evidence" value="ECO:0007669"/>
    <property type="project" value="UniProtKB-UniRule"/>
</dbReference>
<keyword evidence="4 8" id="KW-0479">Metal-binding</keyword>
<keyword evidence="10" id="KW-0645">Protease</keyword>
<dbReference type="GO" id="GO:0008233">
    <property type="term" value="F:peptidase activity"/>
    <property type="evidence" value="ECO:0007669"/>
    <property type="project" value="UniProtKB-KW"/>
</dbReference>
<keyword evidence="5 8" id="KW-0408">Iron</keyword>
<keyword evidence="6 8" id="KW-0012">Acyltransferase</keyword>
<dbReference type="GO" id="GO:0005737">
    <property type="term" value="C:cytoplasm"/>
    <property type="evidence" value="ECO:0007669"/>
    <property type="project" value="UniProtKB-SubCell"/>
</dbReference>
<dbReference type="EC" id="2.3.1.234" evidence="8"/>
<dbReference type="NCBIfam" id="TIGR00329">
    <property type="entry name" value="gcp_kae1"/>
    <property type="match status" value="1"/>
</dbReference>
<evidence type="ECO:0000256" key="4">
    <source>
        <dbReference type="ARBA" id="ARBA00022723"/>
    </source>
</evidence>
<feature type="binding site" evidence="8">
    <location>
        <position position="307"/>
    </location>
    <ligand>
        <name>Fe cation</name>
        <dbReference type="ChEBI" id="CHEBI:24875"/>
    </ligand>
</feature>
<name>A0A1B1TD47_9ARCH</name>
<dbReference type="PANTHER" id="PTHR11735:SF14">
    <property type="entry name" value="TRNA N6-ADENOSINE THREONYLCARBAMOYLTRANSFERASE"/>
    <property type="match status" value="1"/>
</dbReference>
<feature type="binding site" evidence="8">
    <location>
        <position position="121"/>
    </location>
    <ligand>
        <name>Fe cation</name>
        <dbReference type="ChEBI" id="CHEBI:24875"/>
    </ligand>
</feature>
<dbReference type="InterPro" id="IPR000905">
    <property type="entry name" value="Gcp-like_dom"/>
</dbReference>
<proteinExistence type="inferred from homology"/>
<dbReference type="SUPFAM" id="SSF53067">
    <property type="entry name" value="Actin-like ATPase domain"/>
    <property type="match status" value="1"/>
</dbReference>